<dbReference type="Gene3D" id="3.40.1280.10">
    <property type="match status" value="1"/>
</dbReference>
<keyword evidence="4" id="KW-0489">Methyltransferase</keyword>
<dbReference type="Gene3D" id="3.30.1330.30">
    <property type="match status" value="1"/>
</dbReference>
<keyword evidence="8" id="KW-0496">Mitochondrion</keyword>
<evidence type="ECO:0000256" key="1">
    <source>
        <dbReference type="ARBA" id="ARBA00004173"/>
    </source>
</evidence>
<evidence type="ECO:0000256" key="2">
    <source>
        <dbReference type="ARBA" id="ARBA00007228"/>
    </source>
</evidence>
<feature type="compositionally biased region" description="Basic and acidic residues" evidence="10">
    <location>
        <begin position="35"/>
        <end position="49"/>
    </location>
</feature>
<dbReference type="SUPFAM" id="SSF55315">
    <property type="entry name" value="L30e-like"/>
    <property type="match status" value="1"/>
</dbReference>
<evidence type="ECO:0000256" key="8">
    <source>
        <dbReference type="ARBA" id="ARBA00023128"/>
    </source>
</evidence>
<dbReference type="SUPFAM" id="SSF75217">
    <property type="entry name" value="alpha/beta knot"/>
    <property type="match status" value="1"/>
</dbReference>
<dbReference type="AlphaFoldDB" id="U1GAY0"/>
<dbReference type="eggNOG" id="KOG0838">
    <property type="taxonomic scope" value="Eukaryota"/>
</dbReference>
<evidence type="ECO:0000256" key="4">
    <source>
        <dbReference type="ARBA" id="ARBA00022603"/>
    </source>
</evidence>
<evidence type="ECO:0000256" key="5">
    <source>
        <dbReference type="ARBA" id="ARBA00022679"/>
    </source>
</evidence>
<organism evidence="12 13">
    <name type="scientific">Endocarpon pusillum (strain Z07020 / HMAS-L-300199)</name>
    <name type="common">Lichen-forming fungus</name>
    <dbReference type="NCBI Taxonomy" id="1263415"/>
    <lineage>
        <taxon>Eukaryota</taxon>
        <taxon>Fungi</taxon>
        <taxon>Dikarya</taxon>
        <taxon>Ascomycota</taxon>
        <taxon>Pezizomycotina</taxon>
        <taxon>Eurotiomycetes</taxon>
        <taxon>Chaetothyriomycetidae</taxon>
        <taxon>Verrucariales</taxon>
        <taxon>Verrucariaceae</taxon>
        <taxon>Endocarpon</taxon>
    </lineage>
</organism>
<name>U1GAY0_ENDPU</name>
<evidence type="ECO:0000256" key="7">
    <source>
        <dbReference type="ARBA" id="ARBA00022946"/>
    </source>
</evidence>
<dbReference type="GO" id="GO:0016435">
    <property type="term" value="F:rRNA (guanine) methyltransferase activity"/>
    <property type="evidence" value="ECO:0007669"/>
    <property type="project" value="TreeGrafter"/>
</dbReference>
<reference evidence="13" key="1">
    <citation type="journal article" date="2014" name="BMC Genomics">
        <title>Genome characteristics reveal the impact of lichenization on lichen-forming fungus Endocarpon pusillum Hedwig (Verrucariales, Ascomycota).</title>
        <authorList>
            <person name="Wang Y.-Y."/>
            <person name="Liu B."/>
            <person name="Zhang X.-Y."/>
            <person name="Zhou Q.-M."/>
            <person name="Zhang T."/>
            <person name="Li H."/>
            <person name="Yu Y.-F."/>
            <person name="Zhang X.-L."/>
            <person name="Hao X.-Y."/>
            <person name="Wang M."/>
            <person name="Wang L."/>
            <person name="Wei J.-C."/>
        </authorList>
    </citation>
    <scope>NUCLEOTIDE SEQUENCE [LARGE SCALE GENOMIC DNA]</scope>
    <source>
        <strain evidence="13">Z07020 / HMAS-L-300199</strain>
    </source>
</reference>
<keyword evidence="13" id="KW-1185">Reference proteome</keyword>
<feature type="region of interest" description="Disordered" evidence="10">
    <location>
        <begin position="15"/>
        <end position="49"/>
    </location>
</feature>
<dbReference type="InterPro" id="IPR047182">
    <property type="entry name" value="MRM1"/>
</dbReference>
<dbReference type="InterPro" id="IPR047261">
    <property type="entry name" value="MRM1_MeTrfase_dom"/>
</dbReference>
<dbReference type="OMA" id="HNGCILE"/>
<feature type="domain" description="RNA 2-O ribose methyltransferase substrate binding" evidence="11">
    <location>
        <begin position="137"/>
        <end position="222"/>
    </location>
</feature>
<dbReference type="Pfam" id="PF08032">
    <property type="entry name" value="SpoU_sub_bind"/>
    <property type="match status" value="1"/>
</dbReference>
<evidence type="ECO:0000259" key="11">
    <source>
        <dbReference type="SMART" id="SM00967"/>
    </source>
</evidence>
<comment type="similarity">
    <text evidence="2">Belongs to the class IV-like SAM-binding methyltransferase superfamily. RNA methyltransferase TrmH family.</text>
</comment>
<dbReference type="Proteomes" id="UP000019373">
    <property type="component" value="Unassembled WGS sequence"/>
</dbReference>
<keyword evidence="7" id="KW-0809">Transit peptide</keyword>
<evidence type="ECO:0000313" key="12">
    <source>
        <dbReference type="EMBL" id="ERF68861.1"/>
    </source>
</evidence>
<evidence type="ECO:0000313" key="13">
    <source>
        <dbReference type="Proteomes" id="UP000019373"/>
    </source>
</evidence>
<dbReference type="InterPro" id="IPR029064">
    <property type="entry name" value="Ribosomal_eL30-like_sf"/>
</dbReference>
<dbReference type="EMBL" id="KE721492">
    <property type="protein sequence ID" value="ERF68861.1"/>
    <property type="molecule type" value="Genomic_DNA"/>
</dbReference>
<dbReference type="GeneID" id="19239468"/>
<dbReference type="PANTHER" id="PTHR46103">
    <property type="entry name" value="RRNA METHYLTRANSFERASE 1, MITOCHONDRIAL"/>
    <property type="match status" value="1"/>
</dbReference>
<accession>U1GAY0</accession>
<dbReference type="InterPro" id="IPR029026">
    <property type="entry name" value="tRNA_m1G_MTases_N"/>
</dbReference>
<dbReference type="InterPro" id="IPR001537">
    <property type="entry name" value="SpoU_MeTrfase"/>
</dbReference>
<evidence type="ECO:0000256" key="6">
    <source>
        <dbReference type="ARBA" id="ARBA00022691"/>
    </source>
</evidence>
<evidence type="ECO:0000256" key="3">
    <source>
        <dbReference type="ARBA" id="ARBA00022552"/>
    </source>
</evidence>
<protein>
    <recommendedName>
        <fullName evidence="9">rRNA methyltransferase 1, mitochondrial</fullName>
    </recommendedName>
</protein>
<gene>
    <name evidence="12" type="ORF">EPUS_04513</name>
</gene>
<dbReference type="CDD" id="cd18105">
    <property type="entry name" value="SpoU-like_MRM1"/>
    <property type="match status" value="1"/>
</dbReference>
<evidence type="ECO:0000256" key="10">
    <source>
        <dbReference type="SAM" id="MobiDB-lite"/>
    </source>
</evidence>
<dbReference type="PANTHER" id="PTHR46103:SF1">
    <property type="entry name" value="RRNA METHYLTRANSFERASE 1, MITOCHONDRIAL"/>
    <property type="match status" value="1"/>
</dbReference>
<proteinExistence type="inferred from homology"/>
<dbReference type="Pfam" id="PF00588">
    <property type="entry name" value="SpoU_methylase"/>
    <property type="match status" value="1"/>
</dbReference>
<dbReference type="InterPro" id="IPR013123">
    <property type="entry name" value="SpoU_subst-bd"/>
</dbReference>
<feature type="region of interest" description="Disordered" evidence="10">
    <location>
        <begin position="62"/>
        <end position="97"/>
    </location>
</feature>
<dbReference type="InterPro" id="IPR029028">
    <property type="entry name" value="Alpha/beta_knot_MTases"/>
</dbReference>
<keyword evidence="3" id="KW-0698">rRNA processing</keyword>
<keyword evidence="6" id="KW-0949">S-adenosyl-L-methionine</keyword>
<evidence type="ECO:0000256" key="9">
    <source>
        <dbReference type="ARBA" id="ARBA00034881"/>
    </source>
</evidence>
<keyword evidence="5" id="KW-0808">Transferase</keyword>
<dbReference type="HOGENOM" id="CLU_021322_5_3_1"/>
<dbReference type="RefSeq" id="XP_007805479.1">
    <property type="nucleotide sequence ID" value="XM_007807288.1"/>
</dbReference>
<dbReference type="GO" id="GO:0005739">
    <property type="term" value="C:mitochondrion"/>
    <property type="evidence" value="ECO:0007669"/>
    <property type="project" value="UniProtKB-SubCell"/>
</dbReference>
<dbReference type="GO" id="GO:0003723">
    <property type="term" value="F:RNA binding"/>
    <property type="evidence" value="ECO:0007669"/>
    <property type="project" value="InterPro"/>
</dbReference>
<dbReference type="OrthoDB" id="270651at2759"/>
<sequence>MRTAGFKGKLQEALVEPSLSSNSLPEGHWPSRGGFSREVKGEKDMRKNRDIREETPMEWLEISQQSGSRRLGVTEARSQSSLREAGERYAPKHLSGQPLSRNAERYVSGHARQELMSANRHVTVPLSVPRSSAASEFLYGTSAVKAALQAGTRKLFKLYIQQEANGTDQREGDNEVLQLARKCGVAVKQLGALADDSRLLSKMAQGRPHNGYILEASRLPNTPARALDTVEKPGDGFTFTPDHQSDEEIAVNGTSCKISASNGRYPFVLLLDSILDPGNLGAIIRSAAFFGVDAIALIDYNLAPFSPVTLKASSGAAEYMHYLRIKNDINFVKRSQSNGWKFFAAVAPKSASASRAGPSVFRLQEAEEALLKGPCVLMFGGEGDGLRPRLQKVSDGIVGIEGAVGAKTGSGLDSLNVSVAAALMMQVFVKGSTTKAKTENLEGEVSREDELLF</sequence>
<comment type="subcellular location">
    <subcellularLocation>
        <location evidence="1">Mitochondrion</location>
    </subcellularLocation>
</comment>
<dbReference type="SMART" id="SM00967">
    <property type="entry name" value="SpoU_sub_bind"/>
    <property type="match status" value="1"/>
</dbReference>